<gene>
    <name evidence="1" type="ORF">LCGC14_3062540</name>
</gene>
<organism evidence="1">
    <name type="scientific">marine sediment metagenome</name>
    <dbReference type="NCBI Taxonomy" id="412755"/>
    <lineage>
        <taxon>unclassified sequences</taxon>
        <taxon>metagenomes</taxon>
        <taxon>ecological metagenomes</taxon>
    </lineage>
</organism>
<dbReference type="AlphaFoldDB" id="A0A0F8X6Q4"/>
<comment type="caution">
    <text evidence="1">The sequence shown here is derived from an EMBL/GenBank/DDBJ whole genome shotgun (WGS) entry which is preliminary data.</text>
</comment>
<protein>
    <submittedName>
        <fullName evidence="1">Uncharacterized protein</fullName>
    </submittedName>
</protein>
<proteinExistence type="predicted"/>
<name>A0A0F8X6Q4_9ZZZZ</name>
<dbReference type="EMBL" id="LAZR01064894">
    <property type="protein sequence ID" value="KKK56635.1"/>
    <property type="molecule type" value="Genomic_DNA"/>
</dbReference>
<accession>A0A0F8X6Q4</accession>
<reference evidence="1" key="1">
    <citation type="journal article" date="2015" name="Nature">
        <title>Complex archaea that bridge the gap between prokaryotes and eukaryotes.</title>
        <authorList>
            <person name="Spang A."/>
            <person name="Saw J.H."/>
            <person name="Jorgensen S.L."/>
            <person name="Zaremba-Niedzwiedzka K."/>
            <person name="Martijn J."/>
            <person name="Lind A.E."/>
            <person name="van Eijk R."/>
            <person name="Schleper C."/>
            <person name="Guy L."/>
            <person name="Ettema T.J."/>
        </authorList>
    </citation>
    <scope>NUCLEOTIDE SEQUENCE</scope>
</reference>
<evidence type="ECO:0000313" key="1">
    <source>
        <dbReference type="EMBL" id="KKK56635.1"/>
    </source>
</evidence>
<sequence length="43" mass="4981">MVKTNGGQEVIFLYKKGTEDKQKMENDKSLGEKLKLFHNIKVI</sequence>